<organism evidence="2 3">
    <name type="scientific">Mya arenaria</name>
    <name type="common">Soft-shell clam</name>
    <dbReference type="NCBI Taxonomy" id="6604"/>
    <lineage>
        <taxon>Eukaryota</taxon>
        <taxon>Metazoa</taxon>
        <taxon>Spiralia</taxon>
        <taxon>Lophotrochozoa</taxon>
        <taxon>Mollusca</taxon>
        <taxon>Bivalvia</taxon>
        <taxon>Autobranchia</taxon>
        <taxon>Heteroconchia</taxon>
        <taxon>Euheterodonta</taxon>
        <taxon>Imparidentia</taxon>
        <taxon>Neoheterodontei</taxon>
        <taxon>Myida</taxon>
        <taxon>Myoidea</taxon>
        <taxon>Myidae</taxon>
        <taxon>Mya</taxon>
    </lineage>
</organism>
<protein>
    <submittedName>
        <fullName evidence="2">Uncharacterized protein</fullName>
    </submittedName>
</protein>
<accession>A0ABY7FP73</accession>
<reference evidence="2" key="1">
    <citation type="submission" date="2022-11" db="EMBL/GenBank/DDBJ databases">
        <title>Centuries of genome instability and evolution in soft-shell clam transmissible cancer (bioRxiv).</title>
        <authorList>
            <person name="Hart S.F.M."/>
            <person name="Yonemitsu M.A."/>
            <person name="Giersch R.M."/>
            <person name="Beal B.F."/>
            <person name="Arriagada G."/>
            <person name="Davis B.W."/>
            <person name="Ostrander E.A."/>
            <person name="Goff S.P."/>
            <person name="Metzger M.J."/>
        </authorList>
    </citation>
    <scope>NUCLEOTIDE SEQUENCE</scope>
    <source>
        <strain evidence="2">MELC-2E11</strain>
        <tissue evidence="2">Siphon/mantle</tissue>
    </source>
</reference>
<evidence type="ECO:0000256" key="1">
    <source>
        <dbReference type="SAM" id="MobiDB-lite"/>
    </source>
</evidence>
<sequence length="153" mass="16935">MESADARQNGRGNYVPVVSVQYDVPMSPPSPLMYRIRRLGTPQMLGYTRSKSEERVRVNNQIAVSVDSHRLKGMGVGKIYSDYPYHPPPTAPEQNPHHVRPIATPSSSMLANSTFSRSSAHSISQTSPLSNYQTASPSRPERAVLKSAQNTRK</sequence>
<dbReference type="EMBL" id="CP111024">
    <property type="protein sequence ID" value="WAR24020.1"/>
    <property type="molecule type" value="Genomic_DNA"/>
</dbReference>
<feature type="compositionally biased region" description="Polar residues" evidence="1">
    <location>
        <begin position="104"/>
        <end position="137"/>
    </location>
</feature>
<evidence type="ECO:0000313" key="3">
    <source>
        <dbReference type="Proteomes" id="UP001164746"/>
    </source>
</evidence>
<evidence type="ECO:0000313" key="2">
    <source>
        <dbReference type="EMBL" id="WAR24020.1"/>
    </source>
</evidence>
<keyword evidence="3" id="KW-1185">Reference proteome</keyword>
<dbReference type="Proteomes" id="UP001164746">
    <property type="component" value="Chromosome 13"/>
</dbReference>
<proteinExistence type="predicted"/>
<name>A0ABY7FP73_MYAAR</name>
<feature type="region of interest" description="Disordered" evidence="1">
    <location>
        <begin position="84"/>
        <end position="153"/>
    </location>
</feature>
<gene>
    <name evidence="2" type="ORF">MAR_037689</name>
</gene>